<reference evidence="1" key="1">
    <citation type="submission" date="2024-02" db="EMBL/GenBank/DDBJ databases">
        <authorList>
            <consortium name="ELIXIR-Norway"/>
            <consortium name="Elixir Norway"/>
        </authorList>
    </citation>
    <scope>NUCLEOTIDE SEQUENCE</scope>
</reference>
<proteinExistence type="predicted"/>
<name>A0ABP0VID1_9BRYO</name>
<gene>
    <name evidence="1" type="ORF">CSSPJE1EN1_LOCUS29546</name>
</gene>
<sequence length="155" mass="16866">MYGQEFMIQNATFSRVYGMDTSAQVASNSPINVTLTTLCTDQTTVVPLLGYQNLDVYMNGHRMIPGIDYAANPMVDANNNPALVQVIICNRQWLSLTGTNYVEVIAHTSTVYALDVGYAANNKLNNQNNIALWYSGLSAVFVGGVLQNGACCKMV</sequence>
<keyword evidence="2" id="KW-1185">Reference proteome</keyword>
<protein>
    <submittedName>
        <fullName evidence="1">Uncharacterized protein</fullName>
    </submittedName>
</protein>
<dbReference type="Proteomes" id="UP001497444">
    <property type="component" value="Unassembled WGS sequence"/>
</dbReference>
<accession>A0ABP0VID1</accession>
<dbReference type="EMBL" id="CAXAQS010000993">
    <property type="protein sequence ID" value="CAK9254168.1"/>
    <property type="molecule type" value="Genomic_DNA"/>
</dbReference>
<evidence type="ECO:0000313" key="1">
    <source>
        <dbReference type="EMBL" id="CAK9254168.1"/>
    </source>
</evidence>
<evidence type="ECO:0000313" key="2">
    <source>
        <dbReference type="Proteomes" id="UP001497444"/>
    </source>
</evidence>
<comment type="caution">
    <text evidence="1">The sequence shown here is derived from an EMBL/GenBank/DDBJ whole genome shotgun (WGS) entry which is preliminary data.</text>
</comment>
<organism evidence="1 2">
    <name type="scientific">Sphagnum jensenii</name>
    <dbReference type="NCBI Taxonomy" id="128206"/>
    <lineage>
        <taxon>Eukaryota</taxon>
        <taxon>Viridiplantae</taxon>
        <taxon>Streptophyta</taxon>
        <taxon>Embryophyta</taxon>
        <taxon>Bryophyta</taxon>
        <taxon>Sphagnophytina</taxon>
        <taxon>Sphagnopsida</taxon>
        <taxon>Sphagnales</taxon>
        <taxon>Sphagnaceae</taxon>
        <taxon>Sphagnum</taxon>
    </lineage>
</organism>